<evidence type="ECO:0000313" key="2">
    <source>
        <dbReference type="Proteomes" id="UP000187209"/>
    </source>
</evidence>
<dbReference type="Proteomes" id="UP000187209">
    <property type="component" value="Unassembled WGS sequence"/>
</dbReference>
<proteinExistence type="predicted"/>
<evidence type="ECO:0000313" key="1">
    <source>
        <dbReference type="EMBL" id="OMJ74030.1"/>
    </source>
</evidence>
<comment type="caution">
    <text evidence="1">The sequence shown here is derived from an EMBL/GenBank/DDBJ whole genome shotgun (WGS) entry which is preliminary data.</text>
</comment>
<keyword evidence="2" id="KW-1185">Reference proteome</keyword>
<organism evidence="1 2">
    <name type="scientific">Stentor coeruleus</name>
    <dbReference type="NCBI Taxonomy" id="5963"/>
    <lineage>
        <taxon>Eukaryota</taxon>
        <taxon>Sar</taxon>
        <taxon>Alveolata</taxon>
        <taxon>Ciliophora</taxon>
        <taxon>Postciliodesmatophora</taxon>
        <taxon>Heterotrichea</taxon>
        <taxon>Heterotrichida</taxon>
        <taxon>Stentoridae</taxon>
        <taxon>Stentor</taxon>
    </lineage>
</organism>
<name>A0A1R2BBP8_9CILI</name>
<accession>A0A1R2BBP8</accession>
<reference evidence="1 2" key="1">
    <citation type="submission" date="2016-11" db="EMBL/GenBank/DDBJ databases">
        <title>The macronuclear genome of Stentor coeruleus: a giant cell with tiny introns.</title>
        <authorList>
            <person name="Slabodnick M."/>
            <person name="Ruby J.G."/>
            <person name="Reiff S.B."/>
            <person name="Swart E.C."/>
            <person name="Gosai S."/>
            <person name="Prabakaran S."/>
            <person name="Witkowska E."/>
            <person name="Larue G.E."/>
            <person name="Fisher S."/>
            <person name="Freeman R.M."/>
            <person name="Gunawardena J."/>
            <person name="Chu W."/>
            <person name="Stover N.A."/>
            <person name="Gregory B.D."/>
            <person name="Nowacki M."/>
            <person name="Derisi J."/>
            <person name="Roy S.W."/>
            <person name="Marshall W.F."/>
            <person name="Sood P."/>
        </authorList>
    </citation>
    <scope>NUCLEOTIDE SEQUENCE [LARGE SCALE GENOMIC DNA]</scope>
    <source>
        <strain evidence="1">WM001</strain>
    </source>
</reference>
<dbReference type="AlphaFoldDB" id="A0A1R2BBP8"/>
<dbReference type="EMBL" id="MPUH01000779">
    <property type="protein sequence ID" value="OMJ74030.1"/>
    <property type="molecule type" value="Genomic_DNA"/>
</dbReference>
<sequence>MDINEILDCMGLLRIPVKKNSVLWKSLLDCIDTSSFLLARLADSLESELEDDSMNKVEMIDEYTTDLEGYVAQQFVSTVMMSGKALNRKLRTIIKGFINESTGSYDEVVLSNSLKACNKFRRFLTRNKQFIQNQPEYSRILYRFIRYGDILREKIKPSV</sequence>
<protein>
    <submittedName>
        <fullName evidence="1">Uncharacterized protein</fullName>
    </submittedName>
</protein>
<gene>
    <name evidence="1" type="ORF">SteCoe_27148</name>
</gene>